<gene>
    <name evidence="2" type="ORF">EXM65_14540</name>
</gene>
<feature type="coiled-coil region" evidence="1">
    <location>
        <begin position="7"/>
        <end position="125"/>
    </location>
</feature>
<name>A0A6M0STR4_CLOBO</name>
<evidence type="ECO:0000313" key="2">
    <source>
        <dbReference type="EMBL" id="NFA43746.1"/>
    </source>
</evidence>
<proteinExistence type="predicted"/>
<sequence length="188" mass="22296">MNLSNKNKELQDQLIKVQNNIKDKDKYIDNLSKQNELLTNTLNEYKEYKEINIKLDIENKAIKADNTTLNNSNKQLEDKIKNDADMLEFYKNHVQDQKEETKALNKSMLEKEIEYKANINDIEEKHTQKVLEVEKNFRERLEEQTKVKESEFNNKLELELGKKDLELEKLKNKLENLQGLAENNKIAK</sequence>
<dbReference type="EMBL" id="SGKU01000048">
    <property type="protein sequence ID" value="NFA43746.1"/>
    <property type="molecule type" value="Genomic_DNA"/>
</dbReference>
<organism evidence="2 3">
    <name type="scientific">Clostridium botulinum</name>
    <dbReference type="NCBI Taxonomy" id="1491"/>
    <lineage>
        <taxon>Bacteria</taxon>
        <taxon>Bacillati</taxon>
        <taxon>Bacillota</taxon>
        <taxon>Clostridia</taxon>
        <taxon>Eubacteriales</taxon>
        <taxon>Clostridiaceae</taxon>
        <taxon>Clostridium</taxon>
    </lineage>
</organism>
<feature type="coiled-coil region" evidence="1">
    <location>
        <begin position="153"/>
        <end position="187"/>
    </location>
</feature>
<evidence type="ECO:0000313" key="3">
    <source>
        <dbReference type="Proteomes" id="UP000472355"/>
    </source>
</evidence>
<protein>
    <submittedName>
        <fullName evidence="2">Uncharacterized protein</fullName>
    </submittedName>
</protein>
<accession>A0A6M0STR4</accession>
<comment type="caution">
    <text evidence="2">The sequence shown here is derived from an EMBL/GenBank/DDBJ whole genome shotgun (WGS) entry which is preliminary data.</text>
</comment>
<dbReference type="AlphaFoldDB" id="A0A6M0STR4"/>
<reference evidence="2 3" key="1">
    <citation type="submission" date="2019-02" db="EMBL/GenBank/DDBJ databases">
        <title>Genome sequencing of Clostridium botulinum clinical isolates.</title>
        <authorList>
            <person name="Brunt J."/>
            <person name="Van Vliet A.H.M."/>
            <person name="Stringer S.C."/>
            <person name="Grant K.A."/>
            <person name="Carter A.C."/>
            <person name="Peck M.W."/>
        </authorList>
    </citation>
    <scope>NUCLEOTIDE SEQUENCE [LARGE SCALE GENOMIC DNA]</scope>
    <source>
        <strain evidence="2 3">H113700579</strain>
    </source>
</reference>
<evidence type="ECO:0000256" key="1">
    <source>
        <dbReference type="SAM" id="Coils"/>
    </source>
</evidence>
<keyword evidence="1" id="KW-0175">Coiled coil</keyword>
<dbReference type="Proteomes" id="UP000472355">
    <property type="component" value="Unassembled WGS sequence"/>
</dbReference>